<evidence type="ECO:0000313" key="2">
    <source>
        <dbReference type="EMBL" id="ABS69967.1"/>
    </source>
</evidence>
<reference evidence="2 3" key="1">
    <citation type="submission" date="2007-07" db="EMBL/GenBank/DDBJ databases">
        <title>Complete sequence of chromosome of Xanthobacter autotrophicus Py2.</title>
        <authorList>
            <consortium name="US DOE Joint Genome Institute"/>
            <person name="Copeland A."/>
            <person name="Lucas S."/>
            <person name="Lapidus A."/>
            <person name="Barry K."/>
            <person name="Glavina del Rio T."/>
            <person name="Hammon N."/>
            <person name="Israni S."/>
            <person name="Dalin E."/>
            <person name="Tice H."/>
            <person name="Pitluck S."/>
            <person name="Sims D."/>
            <person name="Brettin T."/>
            <person name="Bruce D."/>
            <person name="Detter J.C."/>
            <person name="Han C."/>
            <person name="Tapia R."/>
            <person name="Brainard J."/>
            <person name="Schmutz J."/>
            <person name="Larimer F."/>
            <person name="Land M."/>
            <person name="Hauser L."/>
            <person name="Kyrpides N."/>
            <person name="Kim E."/>
            <person name="Ensigns S.A."/>
            <person name="Richardson P."/>
        </authorList>
    </citation>
    <scope>NUCLEOTIDE SEQUENCE [LARGE SCALE GENOMIC DNA]</scope>
    <source>
        <strain evidence="3">ATCC BAA-1158 / Py2</strain>
    </source>
</reference>
<dbReference type="Proteomes" id="UP000002417">
    <property type="component" value="Chromosome"/>
</dbReference>
<dbReference type="HOGENOM" id="CLU_2332923_0_0_5"/>
<keyword evidence="3" id="KW-1185">Reference proteome</keyword>
<feature type="chain" id="PRO_5002711167" evidence="1">
    <location>
        <begin position="24"/>
        <end position="98"/>
    </location>
</feature>
<keyword evidence="1" id="KW-0732">Signal</keyword>
<dbReference type="AlphaFoldDB" id="A7IPM1"/>
<sequence length="98" mass="10911">MRHQTFGAIALATTVLTAGAAMGADEHSRAQADAEAQGMYYTGPYAQPNMRYRELGYSRGVELREDPFTQMRVIVIEPTTRRIDDEFIDQGDRGLGNN</sequence>
<accession>A7IPM1</accession>
<protein>
    <submittedName>
        <fullName evidence="2">Uncharacterized protein</fullName>
    </submittedName>
</protein>
<organism evidence="2 3">
    <name type="scientific">Xanthobacter autotrophicus (strain ATCC BAA-1158 / Py2)</name>
    <dbReference type="NCBI Taxonomy" id="78245"/>
    <lineage>
        <taxon>Bacteria</taxon>
        <taxon>Pseudomonadati</taxon>
        <taxon>Pseudomonadota</taxon>
        <taxon>Alphaproteobacteria</taxon>
        <taxon>Hyphomicrobiales</taxon>
        <taxon>Xanthobacteraceae</taxon>
        <taxon>Xanthobacter</taxon>
    </lineage>
</organism>
<evidence type="ECO:0000256" key="1">
    <source>
        <dbReference type="SAM" id="SignalP"/>
    </source>
</evidence>
<proteinExistence type="predicted"/>
<dbReference type="KEGG" id="xau:Xaut_4748"/>
<name>A7IPM1_XANP2</name>
<feature type="signal peptide" evidence="1">
    <location>
        <begin position="1"/>
        <end position="23"/>
    </location>
</feature>
<evidence type="ECO:0000313" key="3">
    <source>
        <dbReference type="Proteomes" id="UP000002417"/>
    </source>
</evidence>
<gene>
    <name evidence="2" type="ordered locus">Xaut_4748</name>
</gene>
<dbReference type="EMBL" id="CP000781">
    <property type="protein sequence ID" value="ABS69967.1"/>
    <property type="molecule type" value="Genomic_DNA"/>
</dbReference>